<proteinExistence type="predicted"/>
<dbReference type="Proteomes" id="UP000321204">
    <property type="component" value="Chromosome"/>
</dbReference>
<sequence length="89" mass="10204">MARIFNIYFMHQDELHNAIVSVRSTPLYTEYILGNLDVELRSLLPGNCILLEPAGTLFFKDANEKHSTQLMNAIIQSLNKHLETNHTSF</sequence>
<dbReference type="KEGG" id="fgg:FSB75_06530"/>
<keyword evidence="2" id="KW-1185">Reference proteome</keyword>
<name>A0A5B8UHG2_9BACT</name>
<protein>
    <submittedName>
        <fullName evidence="1">Uncharacterized protein</fullName>
    </submittedName>
</protein>
<dbReference type="RefSeq" id="WP_146784522.1">
    <property type="nucleotide sequence ID" value="NZ_BAABIO010000002.1"/>
</dbReference>
<accession>A0A5B8UHG2</accession>
<reference evidence="1 2" key="1">
    <citation type="journal article" date="2015" name="Int. J. Syst. Evol. Microbiol.">
        <title>Flavisolibacter ginsenosidimutans sp. nov., with ginsenoside-converting activity isolated from soil used for cultivating ginseng.</title>
        <authorList>
            <person name="Zhao Y."/>
            <person name="Liu Q."/>
            <person name="Kang M.S."/>
            <person name="Jin F."/>
            <person name="Yu H."/>
            <person name="Im W.T."/>
        </authorList>
    </citation>
    <scope>NUCLEOTIDE SEQUENCE [LARGE SCALE GENOMIC DNA]</scope>
    <source>
        <strain evidence="1 2">Gsoil 636</strain>
    </source>
</reference>
<evidence type="ECO:0000313" key="2">
    <source>
        <dbReference type="Proteomes" id="UP000321204"/>
    </source>
</evidence>
<dbReference type="EMBL" id="CP042433">
    <property type="protein sequence ID" value="QEC55569.1"/>
    <property type="molecule type" value="Genomic_DNA"/>
</dbReference>
<organism evidence="1 2">
    <name type="scientific">Flavisolibacter ginsenosidimutans</name>
    <dbReference type="NCBI Taxonomy" id="661481"/>
    <lineage>
        <taxon>Bacteria</taxon>
        <taxon>Pseudomonadati</taxon>
        <taxon>Bacteroidota</taxon>
        <taxon>Chitinophagia</taxon>
        <taxon>Chitinophagales</taxon>
        <taxon>Chitinophagaceae</taxon>
        <taxon>Flavisolibacter</taxon>
    </lineage>
</organism>
<dbReference type="OrthoDB" id="679948at2"/>
<dbReference type="AlphaFoldDB" id="A0A5B8UHG2"/>
<evidence type="ECO:0000313" key="1">
    <source>
        <dbReference type="EMBL" id="QEC55569.1"/>
    </source>
</evidence>
<gene>
    <name evidence="1" type="ORF">FSB75_06530</name>
</gene>